<feature type="compositionally biased region" description="Polar residues" evidence="1">
    <location>
        <begin position="20"/>
        <end position="41"/>
    </location>
</feature>
<evidence type="ECO:0000256" key="1">
    <source>
        <dbReference type="SAM" id="MobiDB-lite"/>
    </source>
</evidence>
<sequence length="90" mass="10716">MPPKVATAEPYHKRRRTEPTTEPNQPNRTSRTEPTTEPNQPNRIFNKNLFAYFFRRWYGSVRLVRFGCWFGCWFGGRDLRGHVVFEIPTV</sequence>
<comment type="caution">
    <text evidence="2">The sequence shown here is derived from an EMBL/GenBank/DDBJ whole genome shotgun (WGS) entry which is preliminary data.</text>
</comment>
<proteinExistence type="predicted"/>
<name>A0A3M7QGY0_BRAPC</name>
<dbReference type="EMBL" id="REGN01006256">
    <property type="protein sequence ID" value="RNA10225.1"/>
    <property type="molecule type" value="Genomic_DNA"/>
</dbReference>
<dbReference type="AlphaFoldDB" id="A0A3M7QGY0"/>
<reference evidence="2 3" key="1">
    <citation type="journal article" date="2018" name="Sci. Rep.">
        <title>Genomic signatures of local adaptation to the degree of environmental predictability in rotifers.</title>
        <authorList>
            <person name="Franch-Gras L."/>
            <person name="Hahn C."/>
            <person name="Garcia-Roger E.M."/>
            <person name="Carmona M.J."/>
            <person name="Serra M."/>
            <person name="Gomez A."/>
        </authorList>
    </citation>
    <scope>NUCLEOTIDE SEQUENCE [LARGE SCALE GENOMIC DNA]</scope>
    <source>
        <strain evidence="2">HYR1</strain>
    </source>
</reference>
<dbReference type="Proteomes" id="UP000276133">
    <property type="component" value="Unassembled WGS sequence"/>
</dbReference>
<evidence type="ECO:0000313" key="3">
    <source>
        <dbReference type="Proteomes" id="UP000276133"/>
    </source>
</evidence>
<evidence type="ECO:0000313" key="2">
    <source>
        <dbReference type="EMBL" id="RNA10225.1"/>
    </source>
</evidence>
<feature type="region of interest" description="Disordered" evidence="1">
    <location>
        <begin position="1"/>
        <end position="41"/>
    </location>
</feature>
<protein>
    <submittedName>
        <fullName evidence="2">Uncharacterized protein</fullName>
    </submittedName>
</protein>
<gene>
    <name evidence="2" type="ORF">BpHYR1_013001</name>
</gene>
<keyword evidence="3" id="KW-1185">Reference proteome</keyword>
<organism evidence="2 3">
    <name type="scientific">Brachionus plicatilis</name>
    <name type="common">Marine rotifer</name>
    <name type="synonym">Brachionus muelleri</name>
    <dbReference type="NCBI Taxonomy" id="10195"/>
    <lineage>
        <taxon>Eukaryota</taxon>
        <taxon>Metazoa</taxon>
        <taxon>Spiralia</taxon>
        <taxon>Gnathifera</taxon>
        <taxon>Rotifera</taxon>
        <taxon>Eurotatoria</taxon>
        <taxon>Monogononta</taxon>
        <taxon>Pseudotrocha</taxon>
        <taxon>Ploima</taxon>
        <taxon>Brachionidae</taxon>
        <taxon>Brachionus</taxon>
    </lineage>
</organism>
<accession>A0A3M7QGY0</accession>